<dbReference type="Proteomes" id="UP000828390">
    <property type="component" value="Unassembled WGS sequence"/>
</dbReference>
<dbReference type="AlphaFoldDB" id="A0A9D4RJ84"/>
<organism evidence="1 2">
    <name type="scientific">Dreissena polymorpha</name>
    <name type="common">Zebra mussel</name>
    <name type="synonym">Mytilus polymorpha</name>
    <dbReference type="NCBI Taxonomy" id="45954"/>
    <lineage>
        <taxon>Eukaryota</taxon>
        <taxon>Metazoa</taxon>
        <taxon>Spiralia</taxon>
        <taxon>Lophotrochozoa</taxon>
        <taxon>Mollusca</taxon>
        <taxon>Bivalvia</taxon>
        <taxon>Autobranchia</taxon>
        <taxon>Heteroconchia</taxon>
        <taxon>Euheterodonta</taxon>
        <taxon>Imparidentia</taxon>
        <taxon>Neoheterodontei</taxon>
        <taxon>Myida</taxon>
        <taxon>Dreissenoidea</taxon>
        <taxon>Dreissenidae</taxon>
        <taxon>Dreissena</taxon>
    </lineage>
</organism>
<gene>
    <name evidence="1" type="ORF">DPMN_033526</name>
</gene>
<evidence type="ECO:0000313" key="1">
    <source>
        <dbReference type="EMBL" id="KAH3870344.1"/>
    </source>
</evidence>
<dbReference type="EMBL" id="JAIWYP010000002">
    <property type="protein sequence ID" value="KAH3870344.1"/>
    <property type="molecule type" value="Genomic_DNA"/>
</dbReference>
<proteinExistence type="predicted"/>
<name>A0A9D4RJ84_DREPO</name>
<evidence type="ECO:0000313" key="2">
    <source>
        <dbReference type="Proteomes" id="UP000828390"/>
    </source>
</evidence>
<accession>A0A9D4RJ84</accession>
<sequence>MDRSITKRVLWDSKPESDANVASAQTGVVTLNPFANKASAQTGYKNLYTHVLQI</sequence>
<reference evidence="1" key="2">
    <citation type="submission" date="2020-11" db="EMBL/GenBank/DDBJ databases">
        <authorList>
            <person name="McCartney M.A."/>
            <person name="Auch B."/>
            <person name="Kono T."/>
            <person name="Mallez S."/>
            <person name="Becker A."/>
            <person name="Gohl D.M."/>
            <person name="Silverstein K.A.T."/>
            <person name="Koren S."/>
            <person name="Bechman K.B."/>
            <person name="Herman A."/>
            <person name="Abrahante J.E."/>
            <person name="Garbe J."/>
        </authorList>
    </citation>
    <scope>NUCLEOTIDE SEQUENCE</scope>
    <source>
        <strain evidence="1">Duluth1</strain>
        <tissue evidence="1">Whole animal</tissue>
    </source>
</reference>
<comment type="caution">
    <text evidence="1">The sequence shown here is derived from an EMBL/GenBank/DDBJ whole genome shotgun (WGS) entry which is preliminary data.</text>
</comment>
<reference evidence="1" key="1">
    <citation type="journal article" date="2019" name="bioRxiv">
        <title>The Genome of the Zebra Mussel, Dreissena polymorpha: A Resource for Invasive Species Research.</title>
        <authorList>
            <person name="McCartney M.A."/>
            <person name="Auch B."/>
            <person name="Kono T."/>
            <person name="Mallez S."/>
            <person name="Zhang Y."/>
            <person name="Obille A."/>
            <person name="Becker A."/>
            <person name="Abrahante J.E."/>
            <person name="Garbe J."/>
            <person name="Badalamenti J.P."/>
            <person name="Herman A."/>
            <person name="Mangelson H."/>
            <person name="Liachko I."/>
            <person name="Sullivan S."/>
            <person name="Sone E.D."/>
            <person name="Koren S."/>
            <person name="Silverstein K.A.T."/>
            <person name="Beckman K.B."/>
            <person name="Gohl D.M."/>
        </authorList>
    </citation>
    <scope>NUCLEOTIDE SEQUENCE</scope>
    <source>
        <strain evidence="1">Duluth1</strain>
        <tissue evidence="1">Whole animal</tissue>
    </source>
</reference>
<keyword evidence="2" id="KW-1185">Reference proteome</keyword>
<protein>
    <submittedName>
        <fullName evidence="1">Uncharacterized protein</fullName>
    </submittedName>
</protein>